<evidence type="ECO:0000313" key="2">
    <source>
        <dbReference type="EMBL" id="KAH7255969.1"/>
    </source>
</evidence>
<name>A0A8K0S4B0_9HYPO</name>
<feature type="compositionally biased region" description="Basic and acidic residues" evidence="1">
    <location>
        <begin position="1"/>
        <end position="17"/>
    </location>
</feature>
<keyword evidence="3" id="KW-1185">Reference proteome</keyword>
<organism evidence="2 3">
    <name type="scientific">Fusarium tricinctum</name>
    <dbReference type="NCBI Taxonomy" id="61284"/>
    <lineage>
        <taxon>Eukaryota</taxon>
        <taxon>Fungi</taxon>
        <taxon>Dikarya</taxon>
        <taxon>Ascomycota</taxon>
        <taxon>Pezizomycotina</taxon>
        <taxon>Sordariomycetes</taxon>
        <taxon>Hypocreomycetidae</taxon>
        <taxon>Hypocreales</taxon>
        <taxon>Nectriaceae</taxon>
        <taxon>Fusarium</taxon>
        <taxon>Fusarium tricinctum species complex</taxon>
    </lineage>
</organism>
<gene>
    <name evidence="2" type="ORF">BKA59DRAFT_450062</name>
</gene>
<accession>A0A8K0S4B0</accession>
<dbReference type="EMBL" id="JAGPXF010000002">
    <property type="protein sequence ID" value="KAH7255969.1"/>
    <property type="molecule type" value="Genomic_DNA"/>
</dbReference>
<protein>
    <submittedName>
        <fullName evidence="2">Uncharacterized protein</fullName>
    </submittedName>
</protein>
<evidence type="ECO:0000313" key="3">
    <source>
        <dbReference type="Proteomes" id="UP000813427"/>
    </source>
</evidence>
<sequence length="174" mass="20178">MLSVDNRQDESRRLEQRQRHHHHHHHHHRHDNDHESYHRHQFQIKPLNEGNIKKIEQPIEWGRKSHRPNLETLMTEGHGRRDHRAAQDLKERSERQHALKKGVRMGAEVAYRIRNDRGSWVGEKGVKVASAAIASATIDLMLGTDSRKHPLAHSATSKVEGFIIERIISGTMGL</sequence>
<dbReference type="Proteomes" id="UP000813427">
    <property type="component" value="Unassembled WGS sequence"/>
</dbReference>
<reference evidence="2" key="1">
    <citation type="journal article" date="2021" name="Nat. Commun.">
        <title>Genetic determinants of endophytism in the Arabidopsis root mycobiome.</title>
        <authorList>
            <person name="Mesny F."/>
            <person name="Miyauchi S."/>
            <person name="Thiergart T."/>
            <person name="Pickel B."/>
            <person name="Atanasova L."/>
            <person name="Karlsson M."/>
            <person name="Huettel B."/>
            <person name="Barry K.W."/>
            <person name="Haridas S."/>
            <person name="Chen C."/>
            <person name="Bauer D."/>
            <person name="Andreopoulos W."/>
            <person name="Pangilinan J."/>
            <person name="LaButti K."/>
            <person name="Riley R."/>
            <person name="Lipzen A."/>
            <person name="Clum A."/>
            <person name="Drula E."/>
            <person name="Henrissat B."/>
            <person name="Kohler A."/>
            <person name="Grigoriev I.V."/>
            <person name="Martin F.M."/>
            <person name="Hacquard S."/>
        </authorList>
    </citation>
    <scope>NUCLEOTIDE SEQUENCE</scope>
    <source>
        <strain evidence="2">MPI-SDFR-AT-0068</strain>
    </source>
</reference>
<evidence type="ECO:0000256" key="1">
    <source>
        <dbReference type="SAM" id="MobiDB-lite"/>
    </source>
</evidence>
<dbReference type="OrthoDB" id="3539922at2759"/>
<feature type="region of interest" description="Disordered" evidence="1">
    <location>
        <begin position="1"/>
        <end position="40"/>
    </location>
</feature>
<feature type="compositionally biased region" description="Basic residues" evidence="1">
    <location>
        <begin position="18"/>
        <end position="29"/>
    </location>
</feature>
<dbReference type="AlphaFoldDB" id="A0A8K0S4B0"/>
<comment type="caution">
    <text evidence="2">The sequence shown here is derived from an EMBL/GenBank/DDBJ whole genome shotgun (WGS) entry which is preliminary data.</text>
</comment>
<proteinExistence type="predicted"/>